<evidence type="ECO:0000313" key="2">
    <source>
        <dbReference type="Proteomes" id="UP000827609"/>
    </source>
</evidence>
<proteinExistence type="predicted"/>
<protein>
    <submittedName>
        <fullName evidence="1">Uncharacterized protein</fullName>
    </submittedName>
</protein>
<reference evidence="1" key="1">
    <citation type="submission" date="2021-06" db="EMBL/GenBank/DDBJ databases">
        <title>Complete genome sequence of Erwinia phage pEa_SNUABM_7.</title>
        <authorList>
            <person name="Kim S.G."/>
            <person name="Park S.C."/>
        </authorList>
    </citation>
    <scope>NUCLEOTIDE SEQUENCE</scope>
</reference>
<gene>
    <name evidence="1" type="ORF">pEaSNUABM7_00097</name>
</gene>
<sequence length="351" mass="38055">MLFASSGAKLLEKKLALARRRVFLFTDDTVPPTAQSTAASAMNTINLARSFSQYVANDTFQCTRMAGYRSMRYYHTMIDNPTYGSTLPTAAESVVWTPQEVFRRYYSVGTLFAEGSVVTMQGSLLDNTNIDGKRIPSSASMLLPVFDSTITEANLSPKCAVQTGVTVPMSDSNSGNIGTIGNWSSSDSSSITNVYMDTYTYSDATNVTVRSGIVGQSALIANAQTTLSSAPARSLRVLYSWRTNVYGTRYFSGGGWSYSTSYSKGALNNTTNFVETDRLYSVPLVTRADTPATKLTWAMLPIAFDPQHPCMVQVLREGTDFTHATSTLPGDIPQISVATITDVALTKTVSL</sequence>
<dbReference type="EMBL" id="MZ475896">
    <property type="protein sequence ID" value="QYW04765.1"/>
    <property type="molecule type" value="Genomic_DNA"/>
</dbReference>
<keyword evidence="2" id="KW-1185">Reference proteome</keyword>
<evidence type="ECO:0000313" key="1">
    <source>
        <dbReference type="EMBL" id="QYW04765.1"/>
    </source>
</evidence>
<accession>A0AAE8BKL5</accession>
<dbReference type="Proteomes" id="UP000827609">
    <property type="component" value="Segment"/>
</dbReference>
<name>A0AAE8BKL5_9CAUD</name>
<organism evidence="1 2">
    <name type="scientific">Erwinia phage pEa_SNUABM_7</name>
    <dbReference type="NCBI Taxonomy" id="2866695"/>
    <lineage>
        <taxon>Viruses</taxon>
        <taxon>Duplodnaviria</taxon>
        <taxon>Heunggongvirae</taxon>
        <taxon>Uroviricota</taxon>
        <taxon>Caudoviricetes</taxon>
        <taxon>Snuvirus</taxon>
        <taxon>Snuvirus SNUABM7</taxon>
    </lineage>
</organism>